<dbReference type="SUPFAM" id="SSF50729">
    <property type="entry name" value="PH domain-like"/>
    <property type="match status" value="1"/>
</dbReference>
<evidence type="ECO:0000256" key="2">
    <source>
        <dbReference type="ARBA" id="ARBA00008778"/>
    </source>
</evidence>
<dbReference type="AlphaFoldDB" id="A0A9J6EE60"/>
<comment type="similarity">
    <text evidence="2">Belongs to the DCP1 family.</text>
</comment>
<dbReference type="Pfam" id="PF06058">
    <property type="entry name" value="DCP1"/>
    <property type="match status" value="1"/>
</dbReference>
<evidence type="ECO:0000313" key="5">
    <source>
        <dbReference type="Proteomes" id="UP000821866"/>
    </source>
</evidence>
<dbReference type="GO" id="GO:0000290">
    <property type="term" value="P:deadenylation-dependent decapping of nuclear-transcribed mRNA"/>
    <property type="evidence" value="ECO:0007669"/>
    <property type="project" value="InterPro"/>
</dbReference>
<dbReference type="GO" id="GO:0005737">
    <property type="term" value="C:cytoplasm"/>
    <property type="evidence" value="ECO:0007669"/>
    <property type="project" value="UniProtKB-SubCell"/>
</dbReference>
<keyword evidence="5" id="KW-1185">Reference proteome</keyword>
<dbReference type="InterPro" id="IPR011993">
    <property type="entry name" value="PH-like_dom_sf"/>
</dbReference>
<keyword evidence="3" id="KW-0963">Cytoplasm</keyword>
<proteinExistence type="inferred from homology"/>
<dbReference type="Proteomes" id="UP000821866">
    <property type="component" value="Chromosome 3"/>
</dbReference>
<protein>
    <submittedName>
        <fullName evidence="4">Uncharacterized protein</fullName>
    </submittedName>
</protein>
<comment type="subcellular location">
    <subcellularLocation>
        <location evidence="1">Cytoplasm</location>
    </subcellularLocation>
</comment>
<sequence>MSTSTAENRMNLAALQRVDSAVTEIVDNASQVALYRFAPATNGWVSHLERCAAIFSPRSTALSSNNSTPDDRCCGAVMVATQPLRPQNNVVAGGSSKAPES</sequence>
<reference evidence="4" key="1">
    <citation type="journal article" date="2020" name="Cell">
        <title>Large-Scale Comparative Analyses of Tick Genomes Elucidate Their Genetic Diversity and Vector Capacities.</title>
        <authorList>
            <consortium name="Tick Genome and Microbiome Consortium (TIGMIC)"/>
            <person name="Jia N."/>
            <person name="Wang J."/>
            <person name="Shi W."/>
            <person name="Du L."/>
            <person name="Sun Y."/>
            <person name="Zhan W."/>
            <person name="Jiang J.F."/>
            <person name="Wang Q."/>
            <person name="Zhang B."/>
            <person name="Ji P."/>
            <person name="Bell-Sakyi L."/>
            <person name="Cui X.M."/>
            <person name="Yuan T.T."/>
            <person name="Jiang B.G."/>
            <person name="Yang W.F."/>
            <person name="Lam T.T."/>
            <person name="Chang Q.C."/>
            <person name="Ding S.J."/>
            <person name="Wang X.J."/>
            <person name="Zhu J.G."/>
            <person name="Ruan X.D."/>
            <person name="Zhao L."/>
            <person name="Wei J.T."/>
            <person name="Ye R.Z."/>
            <person name="Que T.C."/>
            <person name="Du C.H."/>
            <person name="Zhou Y.H."/>
            <person name="Cheng J.X."/>
            <person name="Dai P.F."/>
            <person name="Guo W.B."/>
            <person name="Han X.H."/>
            <person name="Huang E.J."/>
            <person name="Li L.F."/>
            <person name="Wei W."/>
            <person name="Gao Y.C."/>
            <person name="Liu J.Z."/>
            <person name="Shao H.Z."/>
            <person name="Wang X."/>
            <person name="Wang C.C."/>
            <person name="Yang T.C."/>
            <person name="Huo Q.B."/>
            <person name="Li W."/>
            <person name="Chen H.Y."/>
            <person name="Chen S.E."/>
            <person name="Zhou L.G."/>
            <person name="Ni X.B."/>
            <person name="Tian J.H."/>
            <person name="Sheng Y."/>
            <person name="Liu T."/>
            <person name="Pan Y.S."/>
            <person name="Xia L.Y."/>
            <person name="Li J."/>
            <person name="Zhao F."/>
            <person name="Cao W.C."/>
        </authorList>
    </citation>
    <scope>NUCLEOTIDE SEQUENCE</scope>
    <source>
        <strain evidence="4">Rmic-2018</strain>
    </source>
</reference>
<evidence type="ECO:0000256" key="3">
    <source>
        <dbReference type="ARBA" id="ARBA00022490"/>
    </source>
</evidence>
<evidence type="ECO:0000256" key="1">
    <source>
        <dbReference type="ARBA" id="ARBA00004496"/>
    </source>
</evidence>
<name>A0A9J6EE60_RHIMP</name>
<reference evidence="4" key="2">
    <citation type="submission" date="2021-09" db="EMBL/GenBank/DDBJ databases">
        <authorList>
            <person name="Jia N."/>
            <person name="Wang J."/>
            <person name="Shi W."/>
            <person name="Du L."/>
            <person name="Sun Y."/>
            <person name="Zhan W."/>
            <person name="Jiang J."/>
            <person name="Wang Q."/>
            <person name="Zhang B."/>
            <person name="Ji P."/>
            <person name="Sakyi L.B."/>
            <person name="Cui X."/>
            <person name="Yuan T."/>
            <person name="Jiang B."/>
            <person name="Yang W."/>
            <person name="Lam T.T.-Y."/>
            <person name="Chang Q."/>
            <person name="Ding S."/>
            <person name="Wang X."/>
            <person name="Zhu J."/>
            <person name="Ruan X."/>
            <person name="Zhao L."/>
            <person name="Wei J."/>
            <person name="Que T."/>
            <person name="Du C."/>
            <person name="Cheng J."/>
            <person name="Dai P."/>
            <person name="Han X."/>
            <person name="Huang E."/>
            <person name="Gao Y."/>
            <person name="Liu J."/>
            <person name="Shao H."/>
            <person name="Ye R."/>
            <person name="Li L."/>
            <person name="Wei W."/>
            <person name="Wang X."/>
            <person name="Wang C."/>
            <person name="Huo Q."/>
            <person name="Li W."/>
            <person name="Guo W."/>
            <person name="Chen H."/>
            <person name="Chen S."/>
            <person name="Zhou L."/>
            <person name="Zhou L."/>
            <person name="Ni X."/>
            <person name="Tian J."/>
            <person name="Zhou Y."/>
            <person name="Sheng Y."/>
            <person name="Liu T."/>
            <person name="Pan Y."/>
            <person name="Xia L."/>
            <person name="Li J."/>
            <person name="Zhao F."/>
            <person name="Cao W."/>
        </authorList>
    </citation>
    <scope>NUCLEOTIDE SEQUENCE</scope>
    <source>
        <strain evidence="4">Rmic-2018</strain>
        <tissue evidence="4">Larvae</tissue>
    </source>
</reference>
<dbReference type="Gene3D" id="2.30.29.30">
    <property type="entry name" value="Pleckstrin-homology domain (PH domain)/Phosphotyrosine-binding domain (PTB)"/>
    <property type="match status" value="1"/>
</dbReference>
<organism evidence="4 5">
    <name type="scientific">Rhipicephalus microplus</name>
    <name type="common">Cattle tick</name>
    <name type="synonym">Boophilus microplus</name>
    <dbReference type="NCBI Taxonomy" id="6941"/>
    <lineage>
        <taxon>Eukaryota</taxon>
        <taxon>Metazoa</taxon>
        <taxon>Ecdysozoa</taxon>
        <taxon>Arthropoda</taxon>
        <taxon>Chelicerata</taxon>
        <taxon>Arachnida</taxon>
        <taxon>Acari</taxon>
        <taxon>Parasitiformes</taxon>
        <taxon>Ixodida</taxon>
        <taxon>Ixodoidea</taxon>
        <taxon>Ixodidae</taxon>
        <taxon>Rhipicephalinae</taxon>
        <taxon>Rhipicephalus</taxon>
        <taxon>Boophilus</taxon>
    </lineage>
</organism>
<dbReference type="EMBL" id="JABSTU010000005">
    <property type="protein sequence ID" value="KAH8032649.1"/>
    <property type="molecule type" value="Genomic_DNA"/>
</dbReference>
<comment type="caution">
    <text evidence="4">The sequence shown here is derived from an EMBL/GenBank/DDBJ whole genome shotgun (WGS) entry which is preliminary data.</text>
</comment>
<dbReference type="VEuPathDB" id="VectorBase:LOC119163458"/>
<dbReference type="GO" id="GO:0008047">
    <property type="term" value="F:enzyme activator activity"/>
    <property type="evidence" value="ECO:0007669"/>
    <property type="project" value="InterPro"/>
</dbReference>
<gene>
    <name evidence="4" type="ORF">HPB51_026102</name>
</gene>
<dbReference type="InterPro" id="IPR010334">
    <property type="entry name" value="Dcp1"/>
</dbReference>
<accession>A0A9J6EE60</accession>
<evidence type="ECO:0000313" key="4">
    <source>
        <dbReference type="EMBL" id="KAH8032649.1"/>
    </source>
</evidence>